<dbReference type="InterPro" id="IPR043917">
    <property type="entry name" value="DUF5753"/>
</dbReference>
<dbReference type="Gene3D" id="1.10.260.40">
    <property type="entry name" value="lambda repressor-like DNA-binding domains"/>
    <property type="match status" value="1"/>
</dbReference>
<name>A0ABW1EXQ0_9ACTN</name>
<feature type="domain" description="HTH cro/C1-type" evidence="1">
    <location>
        <begin position="15"/>
        <end position="71"/>
    </location>
</feature>
<organism evidence="2 3">
    <name type="scientific">Kitasatospora aburaviensis</name>
    <dbReference type="NCBI Taxonomy" id="67265"/>
    <lineage>
        <taxon>Bacteria</taxon>
        <taxon>Bacillati</taxon>
        <taxon>Actinomycetota</taxon>
        <taxon>Actinomycetes</taxon>
        <taxon>Kitasatosporales</taxon>
        <taxon>Streptomycetaceae</taxon>
        <taxon>Kitasatospora</taxon>
    </lineage>
</organism>
<proteinExistence type="predicted"/>
<sequence length="284" mass="31329">MALVQTVRRRQLGAELRKLRTHAGLSVDEAGDQVEGWSGTKISRAENAKVAVKEKDVVALLKLYNADTTLAEALLDLVRNASKRGWWQSYTGSVNGETVDLAALESEASSFSTFEWAVIPGLFQTADYARSVIERLNTRPDANIQALVEIRMARQAVLSRQDPLKVWAVLHEAAICSNIGGPETMVAQLSRLIDRAKMPNINVQIMPTHAPAHPGMGGAFSILGFPQRQDLDLVLVDTALSSQWYEEPGEVELFQGKFRQITAEAMGVEDSLKFITAQRDRLTK</sequence>
<dbReference type="CDD" id="cd00093">
    <property type="entry name" value="HTH_XRE"/>
    <property type="match status" value="1"/>
</dbReference>
<evidence type="ECO:0000259" key="1">
    <source>
        <dbReference type="SMART" id="SM00530"/>
    </source>
</evidence>
<evidence type="ECO:0000313" key="3">
    <source>
        <dbReference type="Proteomes" id="UP001596067"/>
    </source>
</evidence>
<dbReference type="Pfam" id="PF13560">
    <property type="entry name" value="HTH_31"/>
    <property type="match status" value="1"/>
</dbReference>
<accession>A0ABW1EXQ0</accession>
<keyword evidence="3" id="KW-1185">Reference proteome</keyword>
<dbReference type="SMART" id="SM00530">
    <property type="entry name" value="HTH_XRE"/>
    <property type="match status" value="1"/>
</dbReference>
<comment type="caution">
    <text evidence="2">The sequence shown here is derived from an EMBL/GenBank/DDBJ whole genome shotgun (WGS) entry which is preliminary data.</text>
</comment>
<reference evidence="3" key="1">
    <citation type="journal article" date="2019" name="Int. J. Syst. Evol. Microbiol.">
        <title>The Global Catalogue of Microorganisms (GCM) 10K type strain sequencing project: providing services to taxonomists for standard genome sequencing and annotation.</title>
        <authorList>
            <consortium name="The Broad Institute Genomics Platform"/>
            <consortium name="The Broad Institute Genome Sequencing Center for Infectious Disease"/>
            <person name="Wu L."/>
            <person name="Ma J."/>
        </authorList>
    </citation>
    <scope>NUCLEOTIDE SEQUENCE [LARGE SCALE GENOMIC DNA]</scope>
    <source>
        <strain evidence="3">CGMCC 4.1469</strain>
    </source>
</reference>
<protein>
    <submittedName>
        <fullName evidence="2">Helix-turn-helix domain-containing protein</fullName>
    </submittedName>
</protein>
<dbReference type="Proteomes" id="UP001596067">
    <property type="component" value="Unassembled WGS sequence"/>
</dbReference>
<dbReference type="Pfam" id="PF19054">
    <property type="entry name" value="DUF5753"/>
    <property type="match status" value="1"/>
</dbReference>
<dbReference type="InterPro" id="IPR010982">
    <property type="entry name" value="Lambda_DNA-bd_dom_sf"/>
</dbReference>
<dbReference type="InterPro" id="IPR001387">
    <property type="entry name" value="Cro/C1-type_HTH"/>
</dbReference>
<dbReference type="EMBL" id="JBHSOD010000020">
    <property type="protein sequence ID" value="MFC5886762.1"/>
    <property type="molecule type" value="Genomic_DNA"/>
</dbReference>
<evidence type="ECO:0000313" key="2">
    <source>
        <dbReference type="EMBL" id="MFC5886762.1"/>
    </source>
</evidence>
<gene>
    <name evidence="2" type="ORF">ACFP0N_17490</name>
</gene>
<dbReference type="RefSeq" id="WP_345330656.1">
    <property type="nucleotide sequence ID" value="NZ_BAAAVH010000123.1"/>
</dbReference>